<gene>
    <name evidence="5" type="primary">pecS</name>
    <name evidence="5" type="ORF">GCM10007927_29140</name>
</gene>
<dbReference type="InterPro" id="IPR036390">
    <property type="entry name" value="WH_DNA-bd_sf"/>
</dbReference>
<dbReference type="PRINTS" id="PR00598">
    <property type="entry name" value="HTHMARR"/>
</dbReference>
<evidence type="ECO:0000259" key="4">
    <source>
        <dbReference type="PROSITE" id="PS50995"/>
    </source>
</evidence>
<evidence type="ECO:0000313" key="5">
    <source>
        <dbReference type="EMBL" id="GLQ28111.1"/>
    </source>
</evidence>
<keyword evidence="3" id="KW-0804">Transcription</keyword>
<evidence type="ECO:0000256" key="3">
    <source>
        <dbReference type="ARBA" id="ARBA00023163"/>
    </source>
</evidence>
<name>A0ABQ5VM20_9RHOB</name>
<evidence type="ECO:0000256" key="1">
    <source>
        <dbReference type="ARBA" id="ARBA00023015"/>
    </source>
</evidence>
<protein>
    <submittedName>
        <fullName evidence="5">Transcriptional regulator</fullName>
    </submittedName>
</protein>
<organism evidence="5 6">
    <name type="scientific">Sulfitobacter pacificus</name>
    <dbReference type="NCBI Taxonomy" id="1499314"/>
    <lineage>
        <taxon>Bacteria</taxon>
        <taxon>Pseudomonadati</taxon>
        <taxon>Pseudomonadota</taxon>
        <taxon>Alphaproteobacteria</taxon>
        <taxon>Rhodobacterales</taxon>
        <taxon>Roseobacteraceae</taxon>
        <taxon>Sulfitobacter</taxon>
    </lineage>
</organism>
<dbReference type="SUPFAM" id="SSF46785">
    <property type="entry name" value="Winged helix' DNA-binding domain"/>
    <property type="match status" value="1"/>
</dbReference>
<feature type="domain" description="HTH marR-type" evidence="4">
    <location>
        <begin position="1"/>
        <end position="156"/>
    </location>
</feature>
<keyword evidence="1" id="KW-0805">Transcription regulation</keyword>
<dbReference type="EMBL" id="BSNL01000001">
    <property type="protein sequence ID" value="GLQ28111.1"/>
    <property type="molecule type" value="Genomic_DNA"/>
</dbReference>
<keyword evidence="6" id="KW-1185">Reference proteome</keyword>
<dbReference type="PROSITE" id="PS50995">
    <property type="entry name" value="HTH_MARR_2"/>
    <property type="match status" value="1"/>
</dbReference>
<reference evidence="5" key="1">
    <citation type="journal article" date="2014" name="Int. J. Syst. Evol. Microbiol.">
        <title>Complete genome of a new Firmicutes species belonging to the dominant human colonic microbiota ('Ruminococcus bicirculans') reveals two chromosomes and a selective capacity to utilize plant glucans.</title>
        <authorList>
            <consortium name="NISC Comparative Sequencing Program"/>
            <person name="Wegmann U."/>
            <person name="Louis P."/>
            <person name="Goesmann A."/>
            <person name="Henrissat B."/>
            <person name="Duncan S.H."/>
            <person name="Flint H.J."/>
        </authorList>
    </citation>
    <scope>NUCLEOTIDE SEQUENCE</scope>
    <source>
        <strain evidence="5">NBRC 109915</strain>
    </source>
</reference>
<dbReference type="Proteomes" id="UP001161388">
    <property type="component" value="Unassembled WGS sequence"/>
</dbReference>
<dbReference type="SMART" id="SM00347">
    <property type="entry name" value="HTH_MARR"/>
    <property type="match status" value="1"/>
</dbReference>
<dbReference type="PANTHER" id="PTHR42756:SF1">
    <property type="entry name" value="TRANSCRIPTIONAL REPRESSOR OF EMRAB OPERON"/>
    <property type="match status" value="1"/>
</dbReference>
<dbReference type="Pfam" id="PF01047">
    <property type="entry name" value="MarR"/>
    <property type="match status" value="1"/>
</dbReference>
<proteinExistence type="predicted"/>
<evidence type="ECO:0000313" key="6">
    <source>
        <dbReference type="Proteomes" id="UP001161388"/>
    </source>
</evidence>
<keyword evidence="2" id="KW-0238">DNA-binding</keyword>
<dbReference type="Gene3D" id="1.10.10.10">
    <property type="entry name" value="Winged helix-like DNA-binding domain superfamily/Winged helix DNA-binding domain"/>
    <property type="match status" value="1"/>
</dbReference>
<dbReference type="InterPro" id="IPR000835">
    <property type="entry name" value="HTH_MarR-typ"/>
</dbReference>
<dbReference type="InterPro" id="IPR036388">
    <property type="entry name" value="WH-like_DNA-bd_sf"/>
</dbReference>
<dbReference type="RefSeq" id="WP_284374544.1">
    <property type="nucleotide sequence ID" value="NZ_BSNL01000001.1"/>
</dbReference>
<dbReference type="PANTHER" id="PTHR42756">
    <property type="entry name" value="TRANSCRIPTIONAL REGULATOR, MARR"/>
    <property type="match status" value="1"/>
</dbReference>
<comment type="caution">
    <text evidence="5">The sequence shown here is derived from an EMBL/GenBank/DDBJ whole genome shotgun (WGS) entry which is preliminary data.</text>
</comment>
<sequence length="171" mass="18911">MDAVDQILAQWNAARPDLNVRAMGPLGRFKRVAQIFNREMSVTFEKYGLNAAGFDVLATLRRTPPHALSAGELMSSMMITSGTMTNRIDQLAKSGLVCRTADPKDARKAVVQLTEAGRSLIDQAVSEHVKTQAGLLARLEEEEISTLDQILRKLLSEEKPASEEQPSFRQE</sequence>
<accession>A0ABQ5VM20</accession>
<evidence type="ECO:0000256" key="2">
    <source>
        <dbReference type="ARBA" id="ARBA00023125"/>
    </source>
</evidence>
<reference evidence="5" key="2">
    <citation type="submission" date="2023-01" db="EMBL/GenBank/DDBJ databases">
        <title>Draft genome sequence of Sulfitobacter pacificus strain NBRC 109915.</title>
        <authorList>
            <person name="Sun Q."/>
            <person name="Mori K."/>
        </authorList>
    </citation>
    <scope>NUCLEOTIDE SEQUENCE</scope>
    <source>
        <strain evidence="5">NBRC 109915</strain>
    </source>
</reference>